<feature type="region of interest" description="Disordered" evidence="1">
    <location>
        <begin position="82"/>
        <end position="121"/>
    </location>
</feature>
<reference evidence="2" key="2">
    <citation type="submission" date="2021-08" db="EMBL/GenBank/DDBJ databases">
        <authorList>
            <person name="Gostincar C."/>
            <person name="Sun X."/>
            <person name="Song Z."/>
            <person name="Gunde-Cimerman N."/>
        </authorList>
    </citation>
    <scope>NUCLEOTIDE SEQUENCE</scope>
    <source>
        <strain evidence="2">EXF-9298</strain>
    </source>
</reference>
<protein>
    <submittedName>
        <fullName evidence="2">Uncharacterized protein</fullName>
    </submittedName>
</protein>
<feature type="region of interest" description="Disordered" evidence="1">
    <location>
        <begin position="1"/>
        <end position="44"/>
    </location>
</feature>
<keyword evidence="3" id="KW-1185">Reference proteome</keyword>
<comment type="caution">
    <text evidence="2">The sequence shown here is derived from an EMBL/GenBank/DDBJ whole genome shotgun (WGS) entry which is preliminary data.</text>
</comment>
<reference evidence="2" key="1">
    <citation type="journal article" date="2021" name="J Fungi (Basel)">
        <title>Virulence traits and population genomics of the black yeast Aureobasidium melanogenum.</title>
        <authorList>
            <person name="Cernosa A."/>
            <person name="Sun X."/>
            <person name="Gostincar C."/>
            <person name="Fang C."/>
            <person name="Gunde-Cimerman N."/>
            <person name="Song Z."/>
        </authorList>
    </citation>
    <scope>NUCLEOTIDE SEQUENCE</scope>
    <source>
        <strain evidence="2">EXF-9298</strain>
    </source>
</reference>
<feature type="compositionally biased region" description="Basic residues" evidence="1">
    <location>
        <begin position="1"/>
        <end position="13"/>
    </location>
</feature>
<dbReference type="AlphaFoldDB" id="A0A9P8G2H2"/>
<feature type="compositionally biased region" description="Polar residues" evidence="1">
    <location>
        <begin position="85"/>
        <end position="102"/>
    </location>
</feature>
<feature type="compositionally biased region" description="Polar residues" evidence="1">
    <location>
        <begin position="157"/>
        <end position="166"/>
    </location>
</feature>
<gene>
    <name evidence="2" type="ORF">KCU98_g1657</name>
</gene>
<proteinExistence type="predicted"/>
<evidence type="ECO:0000256" key="1">
    <source>
        <dbReference type="SAM" id="MobiDB-lite"/>
    </source>
</evidence>
<feature type="non-terminal residue" evidence="2">
    <location>
        <position position="178"/>
    </location>
</feature>
<accession>A0A9P8G2H2</accession>
<sequence length="178" mass="19614">MEQHRRTHQKVYRPTKAAIESNKIENLTKSSSRKSDKPLPPSIGVTALAQVKKQQQQSPRLAPQSADASLCKKSGTFYSHCLQPPSANESNFPTPQHGSAPTVSPGIDRNQARLGSQSRHKQVVEAQKRLKTYRCEVLDFDEGQGRKSLLKAEPSSPKLQPTTLSGPVTPLALEEHET</sequence>
<dbReference type="EMBL" id="JAHFXS010000066">
    <property type="protein sequence ID" value="KAG9989751.1"/>
    <property type="molecule type" value="Genomic_DNA"/>
</dbReference>
<evidence type="ECO:0000313" key="2">
    <source>
        <dbReference type="EMBL" id="KAG9989751.1"/>
    </source>
</evidence>
<feature type="region of interest" description="Disordered" evidence="1">
    <location>
        <begin position="144"/>
        <end position="178"/>
    </location>
</feature>
<name>A0A9P8G2H2_AURME</name>
<evidence type="ECO:0000313" key="3">
    <source>
        <dbReference type="Proteomes" id="UP000729357"/>
    </source>
</evidence>
<organism evidence="2 3">
    <name type="scientific">Aureobasidium melanogenum</name>
    <name type="common">Aureobasidium pullulans var. melanogenum</name>
    <dbReference type="NCBI Taxonomy" id="46634"/>
    <lineage>
        <taxon>Eukaryota</taxon>
        <taxon>Fungi</taxon>
        <taxon>Dikarya</taxon>
        <taxon>Ascomycota</taxon>
        <taxon>Pezizomycotina</taxon>
        <taxon>Dothideomycetes</taxon>
        <taxon>Dothideomycetidae</taxon>
        <taxon>Dothideales</taxon>
        <taxon>Saccotheciaceae</taxon>
        <taxon>Aureobasidium</taxon>
    </lineage>
</organism>
<dbReference type="Proteomes" id="UP000729357">
    <property type="component" value="Unassembled WGS sequence"/>
</dbReference>